<name>A0AA38T303_9ASTR</name>
<dbReference type="PANTHER" id="PTHR31286">
    <property type="entry name" value="GLYCINE-RICH CELL WALL STRUCTURAL PROTEIN 1.8-LIKE"/>
    <property type="match status" value="1"/>
</dbReference>
<gene>
    <name evidence="2" type="ORF">OSB04_016639</name>
</gene>
<comment type="caution">
    <text evidence="2">The sequence shown here is derived from an EMBL/GenBank/DDBJ whole genome shotgun (WGS) entry which is preliminary data.</text>
</comment>
<accession>A0AA38T303</accession>
<organism evidence="2 3">
    <name type="scientific">Centaurea solstitialis</name>
    <name type="common">yellow star-thistle</name>
    <dbReference type="NCBI Taxonomy" id="347529"/>
    <lineage>
        <taxon>Eukaryota</taxon>
        <taxon>Viridiplantae</taxon>
        <taxon>Streptophyta</taxon>
        <taxon>Embryophyta</taxon>
        <taxon>Tracheophyta</taxon>
        <taxon>Spermatophyta</taxon>
        <taxon>Magnoliopsida</taxon>
        <taxon>eudicotyledons</taxon>
        <taxon>Gunneridae</taxon>
        <taxon>Pentapetalae</taxon>
        <taxon>asterids</taxon>
        <taxon>campanulids</taxon>
        <taxon>Asterales</taxon>
        <taxon>Asteraceae</taxon>
        <taxon>Carduoideae</taxon>
        <taxon>Cardueae</taxon>
        <taxon>Centaureinae</taxon>
        <taxon>Centaurea</taxon>
    </lineage>
</organism>
<feature type="region of interest" description="Disordered" evidence="1">
    <location>
        <begin position="508"/>
        <end position="534"/>
    </location>
</feature>
<dbReference type="EMBL" id="JARYMX010000004">
    <property type="protein sequence ID" value="KAJ9552594.1"/>
    <property type="molecule type" value="Genomic_DNA"/>
</dbReference>
<evidence type="ECO:0000313" key="2">
    <source>
        <dbReference type="EMBL" id="KAJ9552594.1"/>
    </source>
</evidence>
<evidence type="ECO:0000313" key="3">
    <source>
        <dbReference type="Proteomes" id="UP001172457"/>
    </source>
</evidence>
<dbReference type="PANTHER" id="PTHR31286:SF99">
    <property type="entry name" value="DUF4283 DOMAIN-CONTAINING PROTEIN"/>
    <property type="match status" value="1"/>
</dbReference>
<reference evidence="2" key="1">
    <citation type="submission" date="2023-03" db="EMBL/GenBank/DDBJ databases">
        <title>Chromosome-scale reference genome and RAD-based genetic map of yellow starthistle (Centaurea solstitialis) reveal putative structural variation and QTLs associated with invader traits.</title>
        <authorList>
            <person name="Reatini B."/>
            <person name="Cang F.A."/>
            <person name="Jiang Q."/>
            <person name="Mckibben M.T.W."/>
            <person name="Barker M.S."/>
            <person name="Rieseberg L.H."/>
            <person name="Dlugosch K.M."/>
        </authorList>
    </citation>
    <scope>NUCLEOTIDE SEQUENCE</scope>
    <source>
        <strain evidence="2">CAN-66</strain>
        <tissue evidence="2">Leaf</tissue>
    </source>
</reference>
<protein>
    <recommendedName>
        <fullName evidence="4">DUF4283 domain-containing protein</fullName>
    </recommendedName>
</protein>
<keyword evidence="3" id="KW-1185">Reference proteome</keyword>
<dbReference type="AlphaFoldDB" id="A0AA38T303"/>
<proteinExistence type="predicted"/>
<dbReference type="InterPro" id="IPR040256">
    <property type="entry name" value="At4g02000-like"/>
</dbReference>
<evidence type="ECO:0000256" key="1">
    <source>
        <dbReference type="SAM" id="MobiDB-lite"/>
    </source>
</evidence>
<sequence>MLFDLIMFVVGIAVALALRFNVFVSASRVFFPCRLLGNSGFRACVIADALVPVGCCACRYLGSIRSRLTVLSGFVFFRIEEGYCCCPLGFASVVLAPCQFGGNSAPSGLRFLISAATVGFLFLMGFEDLFEGTVIHEPAHVPRVEADKRKSVFDRLSSAPCDSRLEFSEDVKRKLSFADVVGDTKDDSLSFFPLENKAQSTIRIPVTLAQEAVKTITLRLLATFLFNDEGGCKQVIDAGPLMIRGVPLFVAPWDPLKGLSKPVHDSCPLWIKLHNIPLVAFNKEGIGRIASALGVPKKMDACTSAMCDKAWGHPGFAKVLVEVWAVGDLKRELEVVIPNLSGGEDAKVMIRVEYIWEPTQCSHCLVFGHKSATCVKAVVHAKKKQKDQVVDDDGFVRVERKQWKPKRVDQASSSGVIKEAETLTQEESVIVLDKEVTDGVPRVEENENLGQQENVNAPDKEVTVGVSTAVQSLPKEGHGKVDVPVPPILQEPSHSIPTLVEPVVRNMQQQQKPQIRGILKNPNRNPNRPLVIEE</sequence>
<dbReference type="Proteomes" id="UP001172457">
    <property type="component" value="Chromosome 4"/>
</dbReference>
<evidence type="ECO:0008006" key="4">
    <source>
        <dbReference type="Google" id="ProtNLM"/>
    </source>
</evidence>
<feature type="compositionally biased region" description="Low complexity" evidence="1">
    <location>
        <begin position="521"/>
        <end position="534"/>
    </location>
</feature>